<dbReference type="PROSITE" id="PS00098">
    <property type="entry name" value="THIOLASE_1"/>
    <property type="match status" value="1"/>
</dbReference>
<dbReference type="EMBL" id="ML000893">
    <property type="protein sequence ID" value="RKO83742.1"/>
    <property type="molecule type" value="Genomic_DNA"/>
</dbReference>
<feature type="non-terminal residue" evidence="5">
    <location>
        <position position="1"/>
    </location>
</feature>
<keyword evidence="3" id="KW-0012">Acyltransferase</keyword>
<dbReference type="PANTHER" id="PTHR18919">
    <property type="entry name" value="ACETYL-COA C-ACYLTRANSFERASE"/>
    <property type="match status" value="1"/>
</dbReference>
<dbReference type="AlphaFoldDB" id="A0A4P9VWZ8"/>
<keyword evidence="2" id="KW-0808">Transferase</keyword>
<dbReference type="Gene3D" id="3.40.47.10">
    <property type="match status" value="1"/>
</dbReference>
<organism evidence="5 6">
    <name type="scientific">Blyttiomyces helicus</name>
    <dbReference type="NCBI Taxonomy" id="388810"/>
    <lineage>
        <taxon>Eukaryota</taxon>
        <taxon>Fungi</taxon>
        <taxon>Fungi incertae sedis</taxon>
        <taxon>Chytridiomycota</taxon>
        <taxon>Chytridiomycota incertae sedis</taxon>
        <taxon>Chytridiomycetes</taxon>
        <taxon>Chytridiomycetes incertae sedis</taxon>
        <taxon>Blyttiomyces</taxon>
    </lineage>
</organism>
<evidence type="ECO:0000256" key="3">
    <source>
        <dbReference type="ARBA" id="ARBA00023315"/>
    </source>
</evidence>
<dbReference type="GO" id="GO:0003985">
    <property type="term" value="F:acetyl-CoA C-acetyltransferase activity"/>
    <property type="evidence" value="ECO:0007669"/>
    <property type="project" value="TreeGrafter"/>
</dbReference>
<dbReference type="InterPro" id="IPR020615">
    <property type="entry name" value="Thiolase_acyl_enz_int_AS"/>
</dbReference>
<evidence type="ECO:0000313" key="5">
    <source>
        <dbReference type="EMBL" id="RKO83742.1"/>
    </source>
</evidence>
<evidence type="ECO:0000313" key="6">
    <source>
        <dbReference type="Proteomes" id="UP000269721"/>
    </source>
</evidence>
<evidence type="ECO:0000259" key="4">
    <source>
        <dbReference type="Pfam" id="PF00108"/>
    </source>
</evidence>
<dbReference type="InterPro" id="IPR016039">
    <property type="entry name" value="Thiolase-like"/>
</dbReference>
<dbReference type="GO" id="GO:0005739">
    <property type="term" value="C:mitochondrion"/>
    <property type="evidence" value="ECO:0007669"/>
    <property type="project" value="TreeGrafter"/>
</dbReference>
<dbReference type="Pfam" id="PF00108">
    <property type="entry name" value="Thiolase_N"/>
    <property type="match status" value="1"/>
</dbReference>
<evidence type="ECO:0000256" key="2">
    <source>
        <dbReference type="ARBA" id="ARBA00022679"/>
    </source>
</evidence>
<reference evidence="6" key="1">
    <citation type="journal article" date="2018" name="Nat. Microbiol.">
        <title>Leveraging single-cell genomics to expand the fungal tree of life.</title>
        <authorList>
            <person name="Ahrendt S.R."/>
            <person name="Quandt C.A."/>
            <person name="Ciobanu D."/>
            <person name="Clum A."/>
            <person name="Salamov A."/>
            <person name="Andreopoulos B."/>
            <person name="Cheng J.F."/>
            <person name="Woyke T."/>
            <person name="Pelin A."/>
            <person name="Henrissat B."/>
            <person name="Reynolds N.K."/>
            <person name="Benny G.L."/>
            <person name="Smith M.E."/>
            <person name="James T.Y."/>
            <person name="Grigoriev I.V."/>
        </authorList>
    </citation>
    <scope>NUCLEOTIDE SEQUENCE [LARGE SCALE GENOMIC DNA]</scope>
</reference>
<accession>A0A4P9VWZ8</accession>
<dbReference type="OrthoDB" id="5404651at2759"/>
<sequence length="130" mass="12978">QEVVILSAARTPTGSFGKSLAAVSATKLGGVAIKGAVEKAGIAPSEVQEVYMGNVVSAGAGQSPARQAALFAGLPESTEATTINKVCASGLKAVIFGSQVLALGHRDVVVAGGMESMSNVPFYFPRNAGG</sequence>
<proteinExistence type="inferred from homology"/>
<comment type="similarity">
    <text evidence="1">Belongs to the thiolase-like superfamily. Thiolase family.</text>
</comment>
<dbReference type="PANTHER" id="PTHR18919:SF156">
    <property type="entry name" value="ACETYL-COA ACETYLTRANSFERASE, MITOCHONDRIAL"/>
    <property type="match status" value="1"/>
</dbReference>
<dbReference type="Proteomes" id="UP000269721">
    <property type="component" value="Unassembled WGS sequence"/>
</dbReference>
<name>A0A4P9VWZ8_9FUNG</name>
<protein>
    <submittedName>
        <fullName evidence="5">Thiolase</fullName>
    </submittedName>
</protein>
<dbReference type="InterPro" id="IPR020616">
    <property type="entry name" value="Thiolase_N"/>
</dbReference>
<keyword evidence="6" id="KW-1185">Reference proteome</keyword>
<feature type="domain" description="Thiolase N-terminal" evidence="4">
    <location>
        <begin position="3"/>
        <end position="125"/>
    </location>
</feature>
<gene>
    <name evidence="5" type="ORF">BDK51DRAFT_25356</name>
</gene>
<evidence type="ECO:0000256" key="1">
    <source>
        <dbReference type="ARBA" id="ARBA00010982"/>
    </source>
</evidence>
<dbReference type="GO" id="GO:0006635">
    <property type="term" value="P:fatty acid beta-oxidation"/>
    <property type="evidence" value="ECO:0007669"/>
    <property type="project" value="TreeGrafter"/>
</dbReference>
<dbReference type="SUPFAM" id="SSF53901">
    <property type="entry name" value="Thiolase-like"/>
    <property type="match status" value="1"/>
</dbReference>